<comment type="function">
    <text evidence="11">Plays a role in the regulation of ureagenesis by producing the essential cofactor N-acetylglutamate (NAG), thus modulating carbamoylphosphate synthase I (CPS1) activity.</text>
</comment>
<dbReference type="EC" id="2.3.1.1" evidence="3"/>
<dbReference type="PIRSF" id="PIRSF036442">
    <property type="entry name" value="NAGS_animal"/>
    <property type="match status" value="1"/>
</dbReference>
<comment type="subcellular location">
    <subcellularLocation>
        <location evidence="1">Mitochondrion matrix</location>
    </subcellularLocation>
</comment>
<accession>A0AAD3MVH0</accession>
<keyword evidence="4" id="KW-0835">Urea cycle</keyword>
<evidence type="ECO:0000256" key="4">
    <source>
        <dbReference type="ARBA" id="ARBA00022436"/>
    </source>
</evidence>
<feature type="compositionally biased region" description="Basic residues" evidence="14">
    <location>
        <begin position="36"/>
        <end position="47"/>
    </location>
</feature>
<keyword evidence="6" id="KW-0809">Transit peptide</keyword>
<feature type="binding site" evidence="13">
    <location>
        <begin position="459"/>
        <end position="464"/>
    </location>
    <ligand>
        <name>substrate</name>
    </ligand>
</feature>
<protein>
    <recommendedName>
        <fullName evidence="12">N-acetylglutamate synthase, mitochondrial</fullName>
        <ecNumber evidence="3">2.3.1.1</ecNumber>
    </recommendedName>
</protein>
<keyword evidence="8" id="KW-0012">Acyltransferase</keyword>
<evidence type="ECO:0000256" key="10">
    <source>
        <dbReference type="ARBA" id="ARBA00048372"/>
    </source>
</evidence>
<dbReference type="Proteomes" id="UP001279410">
    <property type="component" value="Unassembled WGS sequence"/>
</dbReference>
<evidence type="ECO:0000256" key="8">
    <source>
        <dbReference type="ARBA" id="ARBA00023315"/>
    </source>
</evidence>
<sequence length="528" mass="58303">MAKVNSGSSGCRAIVMAGKYLTSPSPPVLTRSSGQRQRRMFGPHRRMVSSDATGTGGKTAALAQQEHLGYFSAADRHVLANRNLIYRDVKAFLNEVGGDPREARYWLTQFQRATSTQSPAFAVLEVDRSVFDSREMVQSLAFGLSFLQRMDMKPVVVMSWSEYGEMGPAEPVAGSWCSRGLVERSQQLTEALQQHSTTVLPFFSAESFLLLHEAPRGSSAPPYVAVDNSLLQWSLDCGIIPLVCPVGRDDRGCSVVLDPTEVTAAISRALQPHKVMFLNNSGGLRSREHKVLDTVSLPSDLPSLSTALWLSTAERRKVTAIARLLNQLPTESSAVITSADTLLTELFSHRGSGTLFKNGDPIHRYSSLEGIDVERLLALINKSFDKTLRRDYTDSLKGRLHSIYLSEGYSAAAIITMEPVNGGTPYLDKFVVSSSKQGQGTSHILWECIRQDLGKLFWRSRATNRINPWYFKHCDGSFVNGVWTVFWFGLTDIRDSYELVEYAKNLPDSFHASSLTISQQLPPPAAGS</sequence>
<feature type="binding site" evidence="13">
    <location>
        <position position="386"/>
    </location>
    <ligand>
        <name>substrate</name>
    </ligand>
</feature>
<dbReference type="GO" id="GO:0005759">
    <property type="term" value="C:mitochondrial matrix"/>
    <property type="evidence" value="ECO:0007669"/>
    <property type="project" value="UniProtKB-SubCell"/>
</dbReference>
<dbReference type="FunFam" id="3.40.630.30:FF:000045">
    <property type="entry name" value="N-acetylglutamate synthase, mitochondrial"/>
    <property type="match status" value="1"/>
</dbReference>
<evidence type="ECO:0000259" key="15">
    <source>
        <dbReference type="PROSITE" id="PS51731"/>
    </source>
</evidence>
<evidence type="ECO:0000256" key="1">
    <source>
        <dbReference type="ARBA" id="ARBA00004305"/>
    </source>
</evidence>
<dbReference type="Gene3D" id="3.40.630.30">
    <property type="match status" value="1"/>
</dbReference>
<feature type="binding site" evidence="13">
    <location>
        <position position="429"/>
    </location>
    <ligand>
        <name>substrate</name>
    </ligand>
</feature>
<keyword evidence="5" id="KW-0808">Transferase</keyword>
<evidence type="ECO:0000256" key="5">
    <source>
        <dbReference type="ARBA" id="ARBA00022679"/>
    </source>
</evidence>
<evidence type="ECO:0000256" key="11">
    <source>
        <dbReference type="ARBA" id="ARBA00058188"/>
    </source>
</evidence>
<name>A0AAD3MVH0_LATJO</name>
<dbReference type="GO" id="GO:0004042">
    <property type="term" value="F:L-glutamate N-acetyltransferase activity"/>
    <property type="evidence" value="ECO:0007669"/>
    <property type="project" value="InterPro"/>
</dbReference>
<comment type="similarity">
    <text evidence="2">Belongs to the acetyltransferase family.</text>
</comment>
<evidence type="ECO:0000256" key="12">
    <source>
        <dbReference type="ARBA" id="ARBA00071890"/>
    </source>
</evidence>
<feature type="region of interest" description="Disordered" evidence="14">
    <location>
        <begin position="25"/>
        <end position="56"/>
    </location>
</feature>
<comment type="caution">
    <text evidence="16">The sequence shown here is derived from an EMBL/GenBank/DDBJ whole genome shotgun (WGS) entry which is preliminary data.</text>
</comment>
<organism evidence="16 17">
    <name type="scientific">Lates japonicus</name>
    <name type="common">Japanese lates</name>
    <dbReference type="NCBI Taxonomy" id="270547"/>
    <lineage>
        <taxon>Eukaryota</taxon>
        <taxon>Metazoa</taxon>
        <taxon>Chordata</taxon>
        <taxon>Craniata</taxon>
        <taxon>Vertebrata</taxon>
        <taxon>Euteleostomi</taxon>
        <taxon>Actinopterygii</taxon>
        <taxon>Neopterygii</taxon>
        <taxon>Teleostei</taxon>
        <taxon>Neoteleostei</taxon>
        <taxon>Acanthomorphata</taxon>
        <taxon>Carangaria</taxon>
        <taxon>Carangaria incertae sedis</taxon>
        <taxon>Centropomidae</taxon>
        <taxon>Lates</taxon>
    </lineage>
</organism>
<comment type="subunit">
    <text evidence="9">Homodimer. Homotetramer.</text>
</comment>
<feature type="domain" description="N-acetyltransferase" evidence="15">
    <location>
        <begin position="360"/>
        <end position="511"/>
    </location>
</feature>
<comment type="catalytic activity">
    <reaction evidence="10">
        <text>L-glutamate + acetyl-CoA = N-acetyl-L-glutamate + CoA + H(+)</text>
        <dbReference type="Rhea" id="RHEA:24292"/>
        <dbReference type="ChEBI" id="CHEBI:15378"/>
        <dbReference type="ChEBI" id="CHEBI:29985"/>
        <dbReference type="ChEBI" id="CHEBI:44337"/>
        <dbReference type="ChEBI" id="CHEBI:57287"/>
        <dbReference type="ChEBI" id="CHEBI:57288"/>
        <dbReference type="EC" id="2.3.1.1"/>
    </reaction>
</comment>
<evidence type="ECO:0000256" key="14">
    <source>
        <dbReference type="SAM" id="MobiDB-lite"/>
    </source>
</evidence>
<dbReference type="InterPro" id="IPR011243">
    <property type="entry name" value="GlcNAc_Synth_met"/>
</dbReference>
<dbReference type="PROSITE" id="PS51731">
    <property type="entry name" value="GNAT_NAGS"/>
    <property type="match status" value="1"/>
</dbReference>
<evidence type="ECO:0000256" key="3">
    <source>
        <dbReference type="ARBA" id="ARBA00012697"/>
    </source>
</evidence>
<proteinExistence type="inferred from homology"/>
<dbReference type="FunFam" id="3.40.1160.10:FF:000026">
    <property type="entry name" value="N-acetylglutamate synthase, mitochondrial"/>
    <property type="match status" value="1"/>
</dbReference>
<dbReference type="SUPFAM" id="SSF53633">
    <property type="entry name" value="Carbamate kinase-like"/>
    <property type="match status" value="1"/>
</dbReference>
<dbReference type="GO" id="GO:0006526">
    <property type="term" value="P:L-arginine biosynthetic process"/>
    <property type="evidence" value="ECO:0007669"/>
    <property type="project" value="InterPro"/>
</dbReference>
<evidence type="ECO:0000313" key="16">
    <source>
        <dbReference type="EMBL" id="GLD61180.1"/>
    </source>
</evidence>
<evidence type="ECO:0000256" key="13">
    <source>
        <dbReference type="PIRSR" id="PIRSR036442-1"/>
    </source>
</evidence>
<dbReference type="EMBL" id="BRZM01000044">
    <property type="protein sequence ID" value="GLD61180.1"/>
    <property type="molecule type" value="Genomic_DNA"/>
</dbReference>
<dbReference type="InterPro" id="IPR006855">
    <property type="entry name" value="Vertebrate-like_GNAT_dom"/>
</dbReference>
<evidence type="ECO:0000313" key="17">
    <source>
        <dbReference type="Proteomes" id="UP001279410"/>
    </source>
</evidence>
<dbReference type="CDD" id="cd04265">
    <property type="entry name" value="DUF619-NAGS-U"/>
    <property type="match status" value="1"/>
</dbReference>
<evidence type="ECO:0000256" key="6">
    <source>
        <dbReference type="ARBA" id="ARBA00022946"/>
    </source>
</evidence>
<evidence type="ECO:0000256" key="2">
    <source>
        <dbReference type="ARBA" id="ARBA00008694"/>
    </source>
</evidence>
<dbReference type="Gene3D" id="3.40.1160.10">
    <property type="entry name" value="Acetylglutamate kinase-like"/>
    <property type="match status" value="1"/>
</dbReference>
<dbReference type="PANTHER" id="PTHR23342">
    <property type="entry name" value="N-ACETYLGLUTAMATE SYNTHASE"/>
    <property type="match status" value="1"/>
</dbReference>
<reference evidence="16" key="1">
    <citation type="submission" date="2022-08" db="EMBL/GenBank/DDBJ databases">
        <title>Genome sequencing of akame (Lates japonicus).</title>
        <authorList>
            <person name="Hashiguchi Y."/>
            <person name="Takahashi H."/>
        </authorList>
    </citation>
    <scope>NUCLEOTIDE SEQUENCE</scope>
    <source>
        <strain evidence="16">Kochi</strain>
    </source>
</reference>
<dbReference type="InterPro" id="IPR036393">
    <property type="entry name" value="AceGlu_kinase-like_sf"/>
</dbReference>
<gene>
    <name evidence="16" type="ORF">AKAME5_001302400</name>
</gene>
<keyword evidence="17" id="KW-1185">Reference proteome</keyword>
<dbReference type="PANTHER" id="PTHR23342:SF0">
    <property type="entry name" value="N-ACETYLGLUTAMATE SYNTHASE, MITOCHONDRIAL"/>
    <property type="match status" value="1"/>
</dbReference>
<evidence type="ECO:0000256" key="9">
    <source>
        <dbReference type="ARBA" id="ARBA00046824"/>
    </source>
</evidence>
<evidence type="ECO:0000256" key="7">
    <source>
        <dbReference type="ARBA" id="ARBA00023128"/>
    </source>
</evidence>
<dbReference type="GO" id="GO:0006536">
    <property type="term" value="P:glutamate metabolic process"/>
    <property type="evidence" value="ECO:0007669"/>
    <property type="project" value="TreeGrafter"/>
</dbReference>
<dbReference type="GO" id="GO:0000050">
    <property type="term" value="P:urea cycle"/>
    <property type="evidence" value="ECO:0007669"/>
    <property type="project" value="UniProtKB-KW"/>
</dbReference>
<dbReference type="AlphaFoldDB" id="A0AAD3MVH0"/>
<keyword evidence="7" id="KW-0496">Mitochondrion</keyword>
<dbReference type="Pfam" id="PF04768">
    <property type="entry name" value="NAT"/>
    <property type="match status" value="1"/>
</dbReference>